<protein>
    <recommendedName>
        <fullName evidence="3">HTH luxR-type domain-containing protein</fullName>
    </recommendedName>
</protein>
<dbReference type="GO" id="GO:0003677">
    <property type="term" value="F:DNA binding"/>
    <property type="evidence" value="ECO:0007669"/>
    <property type="project" value="InterPro"/>
</dbReference>
<organism evidence="4 5">
    <name type="scientific">Pseudonocardia bannensis</name>
    <dbReference type="NCBI Taxonomy" id="630973"/>
    <lineage>
        <taxon>Bacteria</taxon>
        <taxon>Bacillati</taxon>
        <taxon>Actinomycetota</taxon>
        <taxon>Actinomycetes</taxon>
        <taxon>Pseudonocardiales</taxon>
        <taxon>Pseudonocardiaceae</taxon>
        <taxon>Pseudonocardia</taxon>
    </lineage>
</organism>
<dbReference type="SMART" id="SM00421">
    <property type="entry name" value="HTH_LUXR"/>
    <property type="match status" value="1"/>
</dbReference>
<evidence type="ECO:0000256" key="1">
    <source>
        <dbReference type="ARBA" id="ARBA00023015"/>
    </source>
</evidence>
<dbReference type="Gene3D" id="3.30.450.40">
    <property type="match status" value="1"/>
</dbReference>
<dbReference type="SUPFAM" id="SSF46894">
    <property type="entry name" value="C-terminal effector domain of the bipartite response regulators"/>
    <property type="match status" value="1"/>
</dbReference>
<dbReference type="AlphaFoldDB" id="A0A848DQ76"/>
<evidence type="ECO:0000313" key="5">
    <source>
        <dbReference type="Proteomes" id="UP000586918"/>
    </source>
</evidence>
<dbReference type="InterPro" id="IPR000792">
    <property type="entry name" value="Tscrpt_reg_LuxR_C"/>
</dbReference>
<dbReference type="SUPFAM" id="SSF55781">
    <property type="entry name" value="GAF domain-like"/>
    <property type="match status" value="1"/>
</dbReference>
<evidence type="ECO:0000259" key="3">
    <source>
        <dbReference type="SMART" id="SM00421"/>
    </source>
</evidence>
<comment type="caution">
    <text evidence="4">The sequence shown here is derived from an EMBL/GenBank/DDBJ whole genome shotgun (WGS) entry which is preliminary data.</text>
</comment>
<gene>
    <name evidence="4" type="ORF">HF519_24475</name>
</gene>
<reference evidence="4 5" key="1">
    <citation type="submission" date="2020-04" db="EMBL/GenBank/DDBJ databases">
        <authorList>
            <person name="Klaysubun C."/>
            <person name="Duangmal K."/>
            <person name="Lipun K."/>
        </authorList>
    </citation>
    <scope>NUCLEOTIDE SEQUENCE [LARGE SCALE GENOMIC DNA]</scope>
    <source>
        <strain evidence="4 5">DSM 45300</strain>
    </source>
</reference>
<dbReference type="RefSeq" id="WP_169415349.1">
    <property type="nucleotide sequence ID" value="NZ_JAAXKZ010000124.1"/>
</dbReference>
<keyword evidence="1" id="KW-0805">Transcription regulation</keyword>
<proteinExistence type="predicted"/>
<sequence length="347" mass="36488">MAQDTLGVVLEVARIAAARGSVAQRAQALLEPLHRLVPFEGHWLALLDPDVQTFAPLAIAGHDDRSRRRLEEHEIVAEVELLGLDGRRPAVCVRDFPVPAQEVVTWADYMWPAGYRESLGVGLFTPDGRHLGILGLHTDTPAHPTDAARDLIGLLSPTIAAALDPTRTPAAAARAVRGAHGGGVLTRAGRVLPLTGLPGHRLLGPGAALLAVAARQVADGTQYAAFLCPDPSGKVSGEGLVRRVTVLGCADEPPHFPCAVIVVSEAGPRRGLTGIELEVLGMLLAEWPDARIAAALGTSRYQLAAHIAQAAARLGTANRGVAMVRAFNQGLYIPPGLYISPGLRARA</sequence>
<accession>A0A848DQ76</accession>
<keyword evidence="5" id="KW-1185">Reference proteome</keyword>
<dbReference type="Proteomes" id="UP000586918">
    <property type="component" value="Unassembled WGS sequence"/>
</dbReference>
<evidence type="ECO:0000313" key="4">
    <source>
        <dbReference type="EMBL" id="NMH94669.1"/>
    </source>
</evidence>
<keyword evidence="2" id="KW-0804">Transcription</keyword>
<name>A0A848DQ76_9PSEU</name>
<feature type="domain" description="HTH luxR-type" evidence="3">
    <location>
        <begin position="269"/>
        <end position="326"/>
    </location>
</feature>
<dbReference type="GO" id="GO:0006355">
    <property type="term" value="P:regulation of DNA-templated transcription"/>
    <property type="evidence" value="ECO:0007669"/>
    <property type="project" value="InterPro"/>
</dbReference>
<dbReference type="InterPro" id="IPR036388">
    <property type="entry name" value="WH-like_DNA-bd_sf"/>
</dbReference>
<dbReference type="Gene3D" id="1.10.10.10">
    <property type="entry name" value="Winged helix-like DNA-binding domain superfamily/Winged helix DNA-binding domain"/>
    <property type="match status" value="1"/>
</dbReference>
<evidence type="ECO:0000256" key="2">
    <source>
        <dbReference type="ARBA" id="ARBA00023163"/>
    </source>
</evidence>
<dbReference type="InterPro" id="IPR029016">
    <property type="entry name" value="GAF-like_dom_sf"/>
</dbReference>
<dbReference type="EMBL" id="JAAXKZ010000124">
    <property type="protein sequence ID" value="NMH94669.1"/>
    <property type="molecule type" value="Genomic_DNA"/>
</dbReference>
<dbReference type="InterPro" id="IPR016032">
    <property type="entry name" value="Sig_transdc_resp-reg_C-effctor"/>
</dbReference>